<comment type="caution">
    <text evidence="1">The sequence shown here is derived from an EMBL/GenBank/DDBJ whole genome shotgun (WGS) entry which is preliminary data.</text>
</comment>
<dbReference type="PANTHER" id="PTHR38009">
    <property type="entry name" value="CONSERVED HYPOTHETICAL PHAGE TAIL PROTEIN"/>
    <property type="match status" value="1"/>
</dbReference>
<protein>
    <recommendedName>
        <fullName evidence="3">Phage tail protein</fullName>
    </recommendedName>
</protein>
<dbReference type="Proteomes" id="UP000032361">
    <property type="component" value="Unassembled WGS sequence"/>
</dbReference>
<dbReference type="OrthoDB" id="73314at2"/>
<dbReference type="RefSeq" id="WP_044626263.1">
    <property type="nucleotide sequence ID" value="NZ_JTDV01000005.1"/>
</dbReference>
<dbReference type="PATRIC" id="fig|1382798.3.peg.3033"/>
<evidence type="ECO:0000313" key="2">
    <source>
        <dbReference type="Proteomes" id="UP000032361"/>
    </source>
</evidence>
<dbReference type="EMBL" id="JTDV01000005">
    <property type="protein sequence ID" value="KJD32989.1"/>
    <property type="molecule type" value="Genomic_DNA"/>
</dbReference>
<dbReference type="InterPro" id="IPR011747">
    <property type="entry name" value="CHP02241"/>
</dbReference>
<dbReference type="Pfam" id="PF06841">
    <property type="entry name" value="Phage_T4_gp19"/>
    <property type="match status" value="1"/>
</dbReference>
<dbReference type="NCBIfam" id="TIGR02241">
    <property type="entry name" value="conserved hypothetical phage tail region protein"/>
    <property type="match status" value="1"/>
</dbReference>
<dbReference type="GO" id="GO:0005198">
    <property type="term" value="F:structural molecule activity"/>
    <property type="evidence" value="ECO:0007669"/>
    <property type="project" value="InterPro"/>
</dbReference>
<gene>
    <name evidence="1" type="ORF">PK35_08425</name>
</gene>
<dbReference type="STRING" id="1382798.PK35_08425"/>
<keyword evidence="2" id="KW-1185">Reference proteome</keyword>
<evidence type="ECO:0000313" key="1">
    <source>
        <dbReference type="EMBL" id="KJD32989.1"/>
    </source>
</evidence>
<proteinExistence type="predicted"/>
<dbReference type="InterPro" id="IPR010667">
    <property type="entry name" value="Phage_T4_Gp19"/>
</dbReference>
<organism evidence="1 2">
    <name type="scientific">Neotamlana nanhaiensis</name>
    <dbReference type="NCBI Taxonomy" id="1382798"/>
    <lineage>
        <taxon>Bacteria</taxon>
        <taxon>Pseudomonadati</taxon>
        <taxon>Bacteroidota</taxon>
        <taxon>Flavobacteriia</taxon>
        <taxon>Flavobacteriales</taxon>
        <taxon>Flavobacteriaceae</taxon>
        <taxon>Neotamlana</taxon>
    </lineage>
</organism>
<dbReference type="PANTHER" id="PTHR38009:SF1">
    <property type="entry name" value="CONSERVED HYPOTHETICAL PHAGE TAIL PROTEIN"/>
    <property type="match status" value="1"/>
</dbReference>
<dbReference type="AlphaFoldDB" id="A0A0D7W1R7"/>
<accession>A0A0D7W1R7</accession>
<reference evidence="1 2" key="1">
    <citation type="journal article" date="2015" name="Antonie Van Leeuwenhoek">
        <title>Tamlana nanhaiensis sp. nov., isolated from surface seawater collected from the South China Sea.</title>
        <authorList>
            <person name="Liu X."/>
            <person name="Lai Q."/>
            <person name="Du Y."/>
            <person name="Li G."/>
            <person name="Sun F."/>
            <person name="Shao Z."/>
        </authorList>
    </citation>
    <scope>NUCLEOTIDE SEQUENCE [LARGE SCALE GENOMIC DNA]</scope>
    <source>
        <strain evidence="1 2">FHC16</strain>
    </source>
</reference>
<name>A0A0D7W1R7_9FLAO</name>
<evidence type="ECO:0008006" key="3">
    <source>
        <dbReference type="Google" id="ProtNLM"/>
    </source>
</evidence>
<sequence>MADEGQESVAVWLIPKFYFRVKFKTLNNVVAFQEVSGLYVESEQLLGNSNLVSSVKKLERIKTSSVILKKGVFIDDNNFWNWYRAVIMNTVNPETIVIELIDDSSAVSMTWTLIKAWPIKIIEADLIADAPNIAIELLELAYEGQIVNSGA</sequence>